<keyword evidence="2" id="KW-0805">Transcription regulation</keyword>
<dbReference type="Pfam" id="PF02365">
    <property type="entry name" value="NAM"/>
    <property type="match status" value="1"/>
</dbReference>
<evidence type="ECO:0000256" key="5">
    <source>
        <dbReference type="ARBA" id="ARBA00023242"/>
    </source>
</evidence>
<reference evidence="8" key="2">
    <citation type="submission" date="2019-10" db="EMBL/GenBank/DDBJ databases">
        <title>A de novo genome assembly of a pear dwarfing rootstock.</title>
        <authorList>
            <person name="Wang F."/>
            <person name="Wang J."/>
            <person name="Li S."/>
            <person name="Zhang Y."/>
            <person name="Fang M."/>
            <person name="Ma L."/>
            <person name="Zhao Y."/>
            <person name="Jiang S."/>
        </authorList>
    </citation>
    <scope>NUCLEOTIDE SEQUENCE [LARGE SCALE GENOMIC DNA]</scope>
</reference>
<dbReference type="PANTHER" id="PTHR31989">
    <property type="entry name" value="NAC DOMAIN-CONTAINING PROTEIN 82-RELATED"/>
    <property type="match status" value="1"/>
</dbReference>
<proteinExistence type="predicted"/>
<feature type="domain" description="NAC" evidence="6">
    <location>
        <begin position="7"/>
        <end position="170"/>
    </location>
</feature>
<comment type="caution">
    <text evidence="7">The sequence shown here is derived from an EMBL/GenBank/DDBJ whole genome shotgun (WGS) entry which is preliminary data.</text>
</comment>
<reference evidence="7 8" key="3">
    <citation type="submission" date="2019-11" db="EMBL/GenBank/DDBJ databases">
        <title>A de novo genome assembly of a pear dwarfing rootstock.</title>
        <authorList>
            <person name="Wang F."/>
            <person name="Wang J."/>
            <person name="Li S."/>
            <person name="Zhang Y."/>
            <person name="Fang M."/>
            <person name="Ma L."/>
            <person name="Zhao Y."/>
            <person name="Jiang S."/>
        </authorList>
    </citation>
    <scope>NUCLEOTIDE SEQUENCE [LARGE SCALE GENOMIC DNA]</scope>
    <source>
        <strain evidence="7">S2</strain>
        <tissue evidence="7">Leaf</tissue>
    </source>
</reference>
<dbReference type="GO" id="GO:0005634">
    <property type="term" value="C:nucleus"/>
    <property type="evidence" value="ECO:0007669"/>
    <property type="project" value="UniProtKB-SubCell"/>
</dbReference>
<dbReference type="Proteomes" id="UP000327157">
    <property type="component" value="Chromosome 11"/>
</dbReference>
<comment type="subcellular location">
    <subcellularLocation>
        <location evidence="1">Nucleus</location>
    </subcellularLocation>
</comment>
<dbReference type="PROSITE" id="PS51005">
    <property type="entry name" value="NAC"/>
    <property type="match status" value="1"/>
</dbReference>
<evidence type="ECO:0000313" key="7">
    <source>
        <dbReference type="EMBL" id="KAB2606092.1"/>
    </source>
</evidence>
<evidence type="ECO:0000256" key="3">
    <source>
        <dbReference type="ARBA" id="ARBA00023125"/>
    </source>
</evidence>
<name>A0A5N5FY60_9ROSA</name>
<gene>
    <name evidence="7" type="ORF">D8674_005809</name>
</gene>
<dbReference type="GO" id="GO:0003677">
    <property type="term" value="F:DNA binding"/>
    <property type="evidence" value="ECO:0007669"/>
    <property type="project" value="UniProtKB-KW"/>
</dbReference>
<dbReference type="GO" id="GO:0006355">
    <property type="term" value="P:regulation of DNA-templated transcription"/>
    <property type="evidence" value="ECO:0007669"/>
    <property type="project" value="InterPro"/>
</dbReference>
<evidence type="ECO:0000256" key="1">
    <source>
        <dbReference type="ARBA" id="ARBA00004123"/>
    </source>
</evidence>
<evidence type="ECO:0000256" key="2">
    <source>
        <dbReference type="ARBA" id="ARBA00023015"/>
    </source>
</evidence>
<evidence type="ECO:0000259" key="6">
    <source>
        <dbReference type="PROSITE" id="PS51005"/>
    </source>
</evidence>
<protein>
    <submittedName>
        <fullName evidence="7">NAC transcription factor 29-like</fullName>
    </submittedName>
</protein>
<evidence type="ECO:0000313" key="8">
    <source>
        <dbReference type="Proteomes" id="UP000327157"/>
    </source>
</evidence>
<keyword evidence="8" id="KW-1185">Reference proteome</keyword>
<reference evidence="7 8" key="1">
    <citation type="submission" date="2019-09" db="EMBL/GenBank/DDBJ databases">
        <authorList>
            <person name="Ou C."/>
        </authorList>
    </citation>
    <scope>NUCLEOTIDE SEQUENCE [LARGE SCALE GENOMIC DNA]</scope>
    <source>
        <strain evidence="7">S2</strain>
        <tissue evidence="7">Leaf</tissue>
    </source>
</reference>
<dbReference type="AlphaFoldDB" id="A0A5N5FY60"/>
<organism evidence="7 8">
    <name type="scientific">Pyrus ussuriensis x Pyrus communis</name>
    <dbReference type="NCBI Taxonomy" id="2448454"/>
    <lineage>
        <taxon>Eukaryota</taxon>
        <taxon>Viridiplantae</taxon>
        <taxon>Streptophyta</taxon>
        <taxon>Embryophyta</taxon>
        <taxon>Tracheophyta</taxon>
        <taxon>Spermatophyta</taxon>
        <taxon>Magnoliopsida</taxon>
        <taxon>eudicotyledons</taxon>
        <taxon>Gunneridae</taxon>
        <taxon>Pentapetalae</taxon>
        <taxon>rosids</taxon>
        <taxon>fabids</taxon>
        <taxon>Rosales</taxon>
        <taxon>Rosaceae</taxon>
        <taxon>Amygdaloideae</taxon>
        <taxon>Maleae</taxon>
        <taxon>Pyrus</taxon>
    </lineage>
</organism>
<sequence length="496" mass="56782">MASANDFPAGYKFHQRDEELVGYYLRNKVRGSPFKDENVIPDLDLYGSMEARDIWNNNGGQNLGKGEDLYFFTKLKPTSSKGTGSRMARTIGSGTWHGQNSGTKVKDPKTKETIGWWKRFTYANTKYPQENGCWIMHEFSLDPKLAMYIKSNNSRTSNGDEYVVCRIRKNYDRKRKADDREETRVVESQRNKIQRQFDNIDESYVTPVSSEVAEDINTDHYTQQQKPQQEQQTNLQHNSFVNNVDHYYNQQQQEHCNVTDFPQYYYDSQELMARPEAACPTLASSLVMANQEDYLQHHGFVNNVTDLPQYDYSSTQDPSSGTVFSHYDLPQTSTTVFANQPYDFVTQDQPNYFVADPTMASSLSMASQEDYLQHNGFVNNVTDLPQYHYSSAQPSSGTVLSYYDPPQTGTTGFANHPHHFVTQDQPNYCVADSTMASSLASPANIDQNYPVMNDKDQLPLPNFDYSQLFYEAEGDHDIMIDLEDLWNDMVQPAAVL</sequence>
<dbReference type="InterPro" id="IPR036093">
    <property type="entry name" value="NAC_dom_sf"/>
</dbReference>
<accession>A0A5N5FY60</accession>
<evidence type="ECO:0000256" key="4">
    <source>
        <dbReference type="ARBA" id="ARBA00023163"/>
    </source>
</evidence>
<dbReference type="InterPro" id="IPR003441">
    <property type="entry name" value="NAC-dom"/>
</dbReference>
<dbReference type="Gene3D" id="2.170.150.80">
    <property type="entry name" value="NAC domain"/>
    <property type="match status" value="1"/>
</dbReference>
<dbReference type="OrthoDB" id="1166662at2759"/>
<dbReference type="EMBL" id="SMOL01000559">
    <property type="protein sequence ID" value="KAB2606092.1"/>
    <property type="molecule type" value="Genomic_DNA"/>
</dbReference>
<keyword evidence="5" id="KW-0539">Nucleus</keyword>
<keyword evidence="4" id="KW-0804">Transcription</keyword>
<dbReference type="SUPFAM" id="SSF101941">
    <property type="entry name" value="NAC domain"/>
    <property type="match status" value="1"/>
</dbReference>
<keyword evidence="3" id="KW-0238">DNA-binding</keyword>